<sequence>MNRYLKLVHMEVHRFRYVLASLMGITILIQFAALIWHVNDELAMNKKALINTGFISDKMSFAEAIANTQFWFAIPIFLSIAVLCLYVFLIWYRDWAGRNTFVYRLLMLPTARRNIYLAKLTAMMIFIFGLVAFQLLLLPIEHLIFKLIVPADQIEPSYFMDTVSTNQVFIWLMPRHFDQFVLSYGLGIMALIVVFTAIMLERSYRLIGILFAVLYILACVFTVLFPLFAMGFEQSDSYLYPEEIWTIELVICIALVTVSVWLGFRLLNKKISV</sequence>
<gene>
    <name evidence="2" type="ORF">HH215_07865</name>
</gene>
<keyword evidence="1" id="KW-0472">Membrane</keyword>
<name>A0A7Z2VHE4_9BACL</name>
<evidence type="ECO:0000313" key="3">
    <source>
        <dbReference type="Proteomes" id="UP000502248"/>
    </source>
</evidence>
<proteinExistence type="predicted"/>
<feature type="transmembrane region" description="Helical" evidence="1">
    <location>
        <begin position="70"/>
        <end position="93"/>
    </location>
</feature>
<dbReference type="RefSeq" id="WP_169279394.1">
    <property type="nucleotide sequence ID" value="NZ_CP051680.1"/>
</dbReference>
<evidence type="ECO:0000256" key="1">
    <source>
        <dbReference type="SAM" id="Phobius"/>
    </source>
</evidence>
<feature type="transmembrane region" description="Helical" evidence="1">
    <location>
        <begin position="15"/>
        <end position="36"/>
    </location>
</feature>
<evidence type="ECO:0000313" key="2">
    <source>
        <dbReference type="EMBL" id="QJD83097.1"/>
    </source>
</evidence>
<dbReference type="AlphaFoldDB" id="A0A7Z2VHE4"/>
<keyword evidence="1" id="KW-0812">Transmembrane</keyword>
<feature type="transmembrane region" description="Helical" evidence="1">
    <location>
        <begin position="207"/>
        <end position="232"/>
    </location>
</feature>
<accession>A0A7Z2VHE4</accession>
<feature type="transmembrane region" description="Helical" evidence="1">
    <location>
        <begin position="244"/>
        <end position="264"/>
    </location>
</feature>
<organism evidence="2 3">
    <name type="scientific">Cohnella herbarum</name>
    <dbReference type="NCBI Taxonomy" id="2728023"/>
    <lineage>
        <taxon>Bacteria</taxon>
        <taxon>Bacillati</taxon>
        <taxon>Bacillota</taxon>
        <taxon>Bacilli</taxon>
        <taxon>Bacillales</taxon>
        <taxon>Paenibacillaceae</taxon>
        <taxon>Cohnella</taxon>
    </lineage>
</organism>
<feature type="transmembrane region" description="Helical" evidence="1">
    <location>
        <begin position="181"/>
        <end position="200"/>
    </location>
</feature>
<dbReference type="Proteomes" id="UP000502248">
    <property type="component" value="Chromosome"/>
</dbReference>
<keyword evidence="3" id="KW-1185">Reference proteome</keyword>
<dbReference type="KEGG" id="cheb:HH215_07865"/>
<protein>
    <submittedName>
        <fullName evidence="2">Uncharacterized protein</fullName>
    </submittedName>
</protein>
<feature type="transmembrane region" description="Helical" evidence="1">
    <location>
        <begin position="114"/>
        <end position="137"/>
    </location>
</feature>
<reference evidence="2 3" key="1">
    <citation type="submission" date="2020-04" db="EMBL/GenBank/DDBJ databases">
        <title>Genome sequencing of novel species.</title>
        <authorList>
            <person name="Heo J."/>
            <person name="Kim S.-J."/>
            <person name="Kim J.-S."/>
            <person name="Hong S.-B."/>
            <person name="Kwon S.-W."/>
        </authorList>
    </citation>
    <scope>NUCLEOTIDE SEQUENCE [LARGE SCALE GENOMIC DNA]</scope>
    <source>
        <strain evidence="2 3">MFER-1</strain>
    </source>
</reference>
<dbReference type="EMBL" id="CP051680">
    <property type="protein sequence ID" value="QJD83097.1"/>
    <property type="molecule type" value="Genomic_DNA"/>
</dbReference>
<keyword evidence="1" id="KW-1133">Transmembrane helix</keyword>